<dbReference type="InterPro" id="IPR053169">
    <property type="entry name" value="MUG_Protein"/>
</dbReference>
<name>A0A6V8H4G0_TALPI</name>
<organism evidence="1 2">
    <name type="scientific">Talaromyces pinophilus</name>
    <name type="common">Penicillium pinophilum</name>
    <dbReference type="NCBI Taxonomy" id="128442"/>
    <lineage>
        <taxon>Eukaryota</taxon>
        <taxon>Fungi</taxon>
        <taxon>Dikarya</taxon>
        <taxon>Ascomycota</taxon>
        <taxon>Pezizomycotina</taxon>
        <taxon>Eurotiomycetes</taxon>
        <taxon>Eurotiomycetidae</taxon>
        <taxon>Eurotiales</taxon>
        <taxon>Trichocomaceae</taxon>
        <taxon>Talaromyces</taxon>
        <taxon>Talaromyces sect. Talaromyces</taxon>
    </lineage>
</organism>
<proteinExistence type="predicted"/>
<dbReference type="GO" id="GO:0005975">
    <property type="term" value="P:carbohydrate metabolic process"/>
    <property type="evidence" value="ECO:0007669"/>
    <property type="project" value="InterPro"/>
</dbReference>
<evidence type="ECO:0008006" key="3">
    <source>
        <dbReference type="Google" id="ProtNLM"/>
    </source>
</evidence>
<gene>
    <name evidence="1" type="ORF">TCE0_017f04100</name>
</gene>
<keyword evidence="2" id="KW-1185">Reference proteome</keyword>
<comment type="caution">
    <text evidence="1">The sequence shown here is derived from an EMBL/GenBank/DDBJ whole genome shotgun (WGS) entry which is preliminary data.</text>
</comment>
<dbReference type="InterPro" id="IPR005198">
    <property type="entry name" value="Glyco_hydro_76"/>
</dbReference>
<dbReference type="AlphaFoldDB" id="A0A6V8H4G0"/>
<evidence type="ECO:0000313" key="1">
    <source>
        <dbReference type="EMBL" id="GAM35626.1"/>
    </source>
</evidence>
<dbReference type="InterPro" id="IPR008928">
    <property type="entry name" value="6-hairpin_glycosidase_sf"/>
</dbReference>
<dbReference type="PANTHER" id="PTHR47791:SF3">
    <property type="entry name" value="MEIOTICALLY UP-REGULATED GENE 191 PROTEIN"/>
    <property type="match status" value="1"/>
</dbReference>
<dbReference type="Proteomes" id="UP000053095">
    <property type="component" value="Unassembled WGS sequence"/>
</dbReference>
<dbReference type="EMBL" id="DF933813">
    <property type="protein sequence ID" value="GAM35626.1"/>
    <property type="molecule type" value="Genomic_DNA"/>
</dbReference>
<accession>A0A6V8H4G0</accession>
<reference evidence="2" key="1">
    <citation type="journal article" date="2015" name="Genome Announc.">
        <title>Draft genome sequence of Talaromyces cellulolyticus strain Y-94, a source of lignocellulosic biomass-degrading enzymes.</title>
        <authorList>
            <person name="Fujii T."/>
            <person name="Koike H."/>
            <person name="Sawayama S."/>
            <person name="Yano S."/>
            <person name="Inoue H."/>
        </authorList>
    </citation>
    <scope>NUCLEOTIDE SEQUENCE [LARGE SCALE GENOMIC DNA]</scope>
    <source>
        <strain evidence="2">Y-94</strain>
    </source>
</reference>
<dbReference type="PANTHER" id="PTHR47791">
    <property type="entry name" value="MEIOTICALLY UP-REGULATED GENE 191 PROTEIN"/>
    <property type="match status" value="1"/>
</dbReference>
<dbReference type="SUPFAM" id="SSF48208">
    <property type="entry name" value="Six-hairpin glycosidases"/>
    <property type="match status" value="1"/>
</dbReference>
<evidence type="ECO:0000313" key="2">
    <source>
        <dbReference type="Proteomes" id="UP000053095"/>
    </source>
</evidence>
<dbReference type="Pfam" id="PF03663">
    <property type="entry name" value="Glyco_hydro_76"/>
    <property type="match status" value="1"/>
</dbReference>
<protein>
    <recommendedName>
        <fullName evidence="3">Mannan endo-1,6-alpha-mannosidase</fullName>
    </recommendedName>
</protein>
<sequence>MEIKSKAKMAIDAMLSFYNQTDGRWSTQAPWWLSGNAMQATLDFMAKTGSLEYMPQAVNTFTKQSATLPWWPSGGGDFRADSTDDTGWWALASVRMFDLTGDQQYLTYAKEDEAYMYSFWSNHTCQGGIIWDIPSRSYKNAISNELYLKLVASLHNRIPGDTLYLSRAKQSWAWFKNSGMINSDNLINDGLSEESNGTCTNNGGQTWTYNQGVILGGLAELYKATKDRSLLETARQIANAVMTSALLSPNGILTEPCEAEDNCGSDAPAFKGIFVRNLDELQDVLPGSPYIKYLDAQITSAYNLDRNSSVGNLYGLKWAGPFDEIDIARQSSAVSLLVANLKGTSVLIT</sequence>
<dbReference type="Gene3D" id="1.50.10.20">
    <property type="match status" value="1"/>
</dbReference>